<evidence type="ECO:0000313" key="10">
    <source>
        <dbReference type="Proteomes" id="UP000034601"/>
    </source>
</evidence>
<evidence type="ECO:0000256" key="7">
    <source>
        <dbReference type="ARBA" id="ARBA00023136"/>
    </source>
</evidence>
<evidence type="ECO:0000256" key="1">
    <source>
        <dbReference type="ARBA" id="ARBA00004651"/>
    </source>
</evidence>
<dbReference type="Proteomes" id="UP000034601">
    <property type="component" value="Unassembled WGS sequence"/>
</dbReference>
<dbReference type="GO" id="GO:0005886">
    <property type="term" value="C:plasma membrane"/>
    <property type="evidence" value="ECO:0007669"/>
    <property type="project" value="UniProtKB-SubCell"/>
</dbReference>
<dbReference type="GO" id="GO:0009103">
    <property type="term" value="P:lipopolysaccharide biosynthetic process"/>
    <property type="evidence" value="ECO:0007669"/>
    <property type="project" value="UniProtKB-ARBA"/>
</dbReference>
<feature type="transmembrane region" description="Helical" evidence="8">
    <location>
        <begin position="182"/>
        <end position="208"/>
    </location>
</feature>
<comment type="caution">
    <text evidence="9">The sequence shown here is derived from an EMBL/GenBank/DDBJ whole genome shotgun (WGS) entry which is preliminary data.</text>
</comment>
<comment type="subcellular location">
    <subcellularLocation>
        <location evidence="1">Cell membrane</location>
        <topology evidence="1">Multi-pass membrane protein</topology>
    </subcellularLocation>
</comment>
<proteinExistence type="predicted"/>
<evidence type="ECO:0000256" key="8">
    <source>
        <dbReference type="SAM" id="Phobius"/>
    </source>
</evidence>
<dbReference type="GO" id="GO:0016763">
    <property type="term" value="F:pentosyltransferase activity"/>
    <property type="evidence" value="ECO:0007669"/>
    <property type="project" value="TreeGrafter"/>
</dbReference>
<keyword evidence="6 8" id="KW-1133">Transmembrane helix</keyword>
<evidence type="ECO:0000256" key="4">
    <source>
        <dbReference type="ARBA" id="ARBA00022679"/>
    </source>
</evidence>
<feature type="transmembrane region" description="Helical" evidence="8">
    <location>
        <begin position="229"/>
        <end position="248"/>
    </location>
</feature>
<keyword evidence="7 8" id="KW-0472">Membrane</keyword>
<keyword evidence="5 8" id="KW-0812">Transmembrane</keyword>
<feature type="transmembrane region" description="Helical" evidence="8">
    <location>
        <begin position="285"/>
        <end position="304"/>
    </location>
</feature>
<dbReference type="AlphaFoldDB" id="A0A0G0U093"/>
<organism evidence="9 10">
    <name type="scientific">Candidatus Daviesbacteria bacterium GW2011_GWA2_40_9</name>
    <dbReference type="NCBI Taxonomy" id="1618424"/>
    <lineage>
        <taxon>Bacteria</taxon>
        <taxon>Candidatus Daviesiibacteriota</taxon>
    </lineage>
</organism>
<dbReference type="InterPro" id="IPR050297">
    <property type="entry name" value="LipidA_mod_glycosyltrf_83"/>
</dbReference>
<evidence type="ECO:0000256" key="6">
    <source>
        <dbReference type="ARBA" id="ARBA00022989"/>
    </source>
</evidence>
<evidence type="ECO:0000256" key="3">
    <source>
        <dbReference type="ARBA" id="ARBA00022676"/>
    </source>
</evidence>
<evidence type="ECO:0008006" key="11">
    <source>
        <dbReference type="Google" id="ProtNLM"/>
    </source>
</evidence>
<dbReference type="PANTHER" id="PTHR33908:SF11">
    <property type="entry name" value="MEMBRANE PROTEIN"/>
    <property type="match status" value="1"/>
</dbReference>
<feature type="transmembrane region" description="Helical" evidence="8">
    <location>
        <begin position="7"/>
        <end position="28"/>
    </location>
</feature>
<sequence length="388" mass="44376">MSKTVKDLIIIAISTLLLTFLVWLPHLLQLPSFYGLDFSQGFNTIYRNFDGLEYVIIAKTLYDPQAIASLPQSLPANYFAAHFPGYALIILLFAPLLGFLKSMLFTSLLFTILSAVTFYFLLKDFKLSSQPLFLSLLFLLLPARWLVVHSVGSAEPLFIFFVLAAVYWFLKYEQTLKSKLILLTTLFGVLAQFTRPPGILLFIALALYVGWKLLNDSNSNFTRKIRKTLPYFPLLLIPASLLVVFYWYSLTYQDFFAYFHSGDNIHLTFPPFQVFNINQTWVGDIWLEDIVYIFLLGFLGGLLLLKQKLILPGIFVLTYLSAAILVAHRDIARYTLPIFPFLLIAFEKVLISREFKIAFTIIALGIYLYAQNFILNNTAPVPSLQVFN</sequence>
<protein>
    <recommendedName>
        <fullName evidence="11">Glycosyltransferase RgtA/B/C/D-like domain-containing protein</fullName>
    </recommendedName>
</protein>
<dbReference type="PANTHER" id="PTHR33908">
    <property type="entry name" value="MANNOSYLTRANSFERASE YKCB-RELATED"/>
    <property type="match status" value="1"/>
</dbReference>
<evidence type="ECO:0000256" key="2">
    <source>
        <dbReference type="ARBA" id="ARBA00022475"/>
    </source>
</evidence>
<name>A0A0G0U093_9BACT</name>
<gene>
    <name evidence="9" type="ORF">UU29_C0011G0026</name>
</gene>
<feature type="transmembrane region" description="Helical" evidence="8">
    <location>
        <begin position="104"/>
        <end position="122"/>
    </location>
</feature>
<accession>A0A0G0U093</accession>
<keyword evidence="3" id="KW-0328">Glycosyltransferase</keyword>
<feature type="transmembrane region" description="Helical" evidence="8">
    <location>
        <begin position="154"/>
        <end position="170"/>
    </location>
</feature>
<evidence type="ECO:0000313" key="9">
    <source>
        <dbReference type="EMBL" id="KKR82579.1"/>
    </source>
</evidence>
<evidence type="ECO:0000256" key="5">
    <source>
        <dbReference type="ARBA" id="ARBA00022692"/>
    </source>
</evidence>
<dbReference type="EMBL" id="LCAB01000011">
    <property type="protein sequence ID" value="KKR82579.1"/>
    <property type="molecule type" value="Genomic_DNA"/>
</dbReference>
<feature type="transmembrane region" description="Helical" evidence="8">
    <location>
        <begin position="357"/>
        <end position="375"/>
    </location>
</feature>
<feature type="transmembrane region" description="Helical" evidence="8">
    <location>
        <begin position="334"/>
        <end position="350"/>
    </location>
</feature>
<keyword evidence="4" id="KW-0808">Transferase</keyword>
<feature type="transmembrane region" description="Helical" evidence="8">
    <location>
        <begin position="78"/>
        <end position="97"/>
    </location>
</feature>
<feature type="transmembrane region" description="Helical" evidence="8">
    <location>
        <begin position="309"/>
        <end position="328"/>
    </location>
</feature>
<reference evidence="9 10" key="1">
    <citation type="journal article" date="2015" name="Nature">
        <title>rRNA introns, odd ribosomes, and small enigmatic genomes across a large radiation of phyla.</title>
        <authorList>
            <person name="Brown C.T."/>
            <person name="Hug L.A."/>
            <person name="Thomas B.C."/>
            <person name="Sharon I."/>
            <person name="Castelle C.J."/>
            <person name="Singh A."/>
            <person name="Wilkins M.J."/>
            <person name="Williams K.H."/>
            <person name="Banfield J.F."/>
        </authorList>
    </citation>
    <scope>NUCLEOTIDE SEQUENCE [LARGE SCALE GENOMIC DNA]</scope>
</reference>
<keyword evidence="2" id="KW-1003">Cell membrane</keyword>